<name>F0Q0V5_PARA1</name>
<dbReference type="Proteomes" id="UP000002482">
    <property type="component" value="Chromosome"/>
</dbReference>
<organism evidence="8 9">
    <name type="scientific">Paracidovorax avenae (strain ATCC 19860 / DSM 7227 / CCUG 15838 / JCM 20985 / LMG 2117 / NCPPB 1011)</name>
    <name type="common">Acidovorax avenae</name>
    <dbReference type="NCBI Taxonomy" id="643561"/>
    <lineage>
        <taxon>Bacteria</taxon>
        <taxon>Pseudomonadati</taxon>
        <taxon>Pseudomonadota</taxon>
        <taxon>Betaproteobacteria</taxon>
        <taxon>Burkholderiales</taxon>
        <taxon>Comamonadaceae</taxon>
        <taxon>Paracidovorax</taxon>
    </lineage>
</organism>
<dbReference type="Gene3D" id="1.10.490.10">
    <property type="entry name" value="Globins"/>
    <property type="match status" value="1"/>
</dbReference>
<dbReference type="PROSITE" id="PS01213">
    <property type="entry name" value="GLOBIN_FAM_2"/>
    <property type="match status" value="1"/>
</dbReference>
<keyword evidence="9" id="KW-1185">Reference proteome</keyword>
<sequence>MTTIDPSSSQDPASVSTPAPTPAPSPAASVEAVEQPSPAATPFAWIGGEPAVRTLVDRFYDLMDLEPEYKELRAAHGTTLADARDKLFWFLCGWLGGPDHYIERFGHPRLRMRHMPFSIGIKERDQWVACMDQAMGETGVPEALRMRLRESFMGTADWMRNRGG</sequence>
<dbReference type="EMBL" id="CP002521">
    <property type="protein sequence ID" value="ADX47622.1"/>
    <property type="molecule type" value="Genomic_DNA"/>
</dbReference>
<dbReference type="GO" id="GO:0019825">
    <property type="term" value="F:oxygen binding"/>
    <property type="evidence" value="ECO:0007669"/>
    <property type="project" value="InterPro"/>
</dbReference>
<dbReference type="RefSeq" id="WP_013596101.1">
    <property type="nucleotide sequence ID" value="NC_015138.1"/>
</dbReference>
<dbReference type="GO" id="GO:0005344">
    <property type="term" value="F:oxygen carrier activity"/>
    <property type="evidence" value="ECO:0007669"/>
    <property type="project" value="InterPro"/>
</dbReference>
<dbReference type="InterPro" id="IPR012292">
    <property type="entry name" value="Globin/Proto"/>
</dbReference>
<evidence type="ECO:0000256" key="5">
    <source>
        <dbReference type="ARBA" id="ARBA00023004"/>
    </source>
</evidence>
<dbReference type="PANTHER" id="PTHR47366">
    <property type="entry name" value="TWO-ON-TWO HEMOGLOBIN-3"/>
    <property type="match status" value="1"/>
</dbReference>
<dbReference type="CDD" id="cd14773">
    <property type="entry name" value="TrHb2_PhHbO-like_O"/>
    <property type="match status" value="1"/>
</dbReference>
<protein>
    <submittedName>
        <fullName evidence="8">Globin</fullName>
    </submittedName>
</protein>
<dbReference type="HOGENOM" id="CLU_103526_3_0_4"/>
<feature type="compositionally biased region" description="Polar residues" evidence="7">
    <location>
        <begin position="1"/>
        <end position="11"/>
    </location>
</feature>
<evidence type="ECO:0000313" key="9">
    <source>
        <dbReference type="Proteomes" id="UP000002482"/>
    </source>
</evidence>
<dbReference type="PANTHER" id="PTHR47366:SF1">
    <property type="entry name" value="TWO-ON-TWO HEMOGLOBIN-3"/>
    <property type="match status" value="1"/>
</dbReference>
<keyword evidence="3" id="KW-0349">Heme</keyword>
<dbReference type="InterPro" id="IPR009050">
    <property type="entry name" value="Globin-like_sf"/>
</dbReference>
<evidence type="ECO:0000256" key="1">
    <source>
        <dbReference type="ARBA" id="ARBA00001971"/>
    </source>
</evidence>
<keyword evidence="2" id="KW-0813">Transport</keyword>
<evidence type="ECO:0000256" key="6">
    <source>
        <dbReference type="ARBA" id="ARBA00034496"/>
    </source>
</evidence>
<dbReference type="GeneID" id="34239030"/>
<dbReference type="GO" id="GO:0020037">
    <property type="term" value="F:heme binding"/>
    <property type="evidence" value="ECO:0007669"/>
    <property type="project" value="InterPro"/>
</dbReference>
<dbReference type="InterPro" id="IPR001486">
    <property type="entry name" value="Hemoglobin_trunc"/>
</dbReference>
<accession>F0Q0V5</accession>
<dbReference type="SUPFAM" id="SSF46458">
    <property type="entry name" value="Globin-like"/>
    <property type="match status" value="1"/>
</dbReference>
<feature type="region of interest" description="Disordered" evidence="7">
    <location>
        <begin position="1"/>
        <end position="34"/>
    </location>
</feature>
<evidence type="ECO:0000256" key="7">
    <source>
        <dbReference type="SAM" id="MobiDB-lite"/>
    </source>
</evidence>
<dbReference type="InterPro" id="IPR044203">
    <property type="entry name" value="GlbO/GLB3-like"/>
</dbReference>
<comment type="cofactor">
    <cofactor evidence="1">
        <name>heme</name>
        <dbReference type="ChEBI" id="CHEBI:30413"/>
    </cofactor>
</comment>
<dbReference type="KEGG" id="aaa:Acav_3731"/>
<evidence type="ECO:0000256" key="3">
    <source>
        <dbReference type="ARBA" id="ARBA00022617"/>
    </source>
</evidence>
<dbReference type="InterPro" id="IPR019795">
    <property type="entry name" value="Globin_bac-like_CS"/>
</dbReference>
<reference evidence="8" key="1">
    <citation type="submission" date="2011-02" db="EMBL/GenBank/DDBJ databases">
        <title>Complete sequence of Acidovorax avenae subsp. avenae ATCC 19860.</title>
        <authorList>
            <consortium name="US DOE Joint Genome Institute"/>
            <person name="Lucas S."/>
            <person name="Copeland A."/>
            <person name="Lapidus A."/>
            <person name="Cheng J.-F."/>
            <person name="Goodwin L."/>
            <person name="Pitluck S."/>
            <person name="Chertkov O."/>
            <person name="Held B."/>
            <person name="Detter J.C."/>
            <person name="Han C."/>
            <person name="Tapia R."/>
            <person name="Land M."/>
            <person name="Hauser L."/>
            <person name="Kyrpides N."/>
            <person name="Ivanova N."/>
            <person name="Ovchinnikova G."/>
            <person name="Pagani I."/>
            <person name="Gordon S."/>
            <person name="Woyke T."/>
        </authorList>
    </citation>
    <scope>NUCLEOTIDE SEQUENCE</scope>
    <source>
        <strain evidence="8">ATCC 19860</strain>
    </source>
</reference>
<dbReference type="AlphaFoldDB" id="F0Q0V5"/>
<evidence type="ECO:0000256" key="2">
    <source>
        <dbReference type="ARBA" id="ARBA00022448"/>
    </source>
</evidence>
<gene>
    <name evidence="8" type="ordered locus">Acav_3731</name>
</gene>
<dbReference type="Pfam" id="PF01152">
    <property type="entry name" value="Bac_globin"/>
    <property type="match status" value="1"/>
</dbReference>
<dbReference type="GO" id="GO:0046872">
    <property type="term" value="F:metal ion binding"/>
    <property type="evidence" value="ECO:0007669"/>
    <property type="project" value="UniProtKB-KW"/>
</dbReference>
<keyword evidence="4" id="KW-0479">Metal-binding</keyword>
<comment type="similarity">
    <text evidence="6">Belongs to the truncated hemoglobin family. Group II subfamily.</text>
</comment>
<evidence type="ECO:0000256" key="4">
    <source>
        <dbReference type="ARBA" id="ARBA00022723"/>
    </source>
</evidence>
<evidence type="ECO:0000313" key="8">
    <source>
        <dbReference type="EMBL" id="ADX47622.1"/>
    </source>
</evidence>
<proteinExistence type="inferred from homology"/>
<keyword evidence="5" id="KW-0408">Iron</keyword>